<accession>A0A6A5W5F4</accession>
<organism evidence="4 5">
    <name type="scientific">Amniculicola lignicola CBS 123094</name>
    <dbReference type="NCBI Taxonomy" id="1392246"/>
    <lineage>
        <taxon>Eukaryota</taxon>
        <taxon>Fungi</taxon>
        <taxon>Dikarya</taxon>
        <taxon>Ascomycota</taxon>
        <taxon>Pezizomycotina</taxon>
        <taxon>Dothideomycetes</taxon>
        <taxon>Pleosporomycetidae</taxon>
        <taxon>Pleosporales</taxon>
        <taxon>Amniculicolaceae</taxon>
        <taxon>Amniculicola</taxon>
    </lineage>
</organism>
<feature type="compositionally biased region" description="Low complexity" evidence="1">
    <location>
        <begin position="218"/>
        <end position="228"/>
    </location>
</feature>
<dbReference type="AlphaFoldDB" id="A0A6A5W5F4"/>
<feature type="chain" id="PRO_5025428848" description="Mid2 domain-containing protein" evidence="3">
    <location>
        <begin position="33"/>
        <end position="393"/>
    </location>
</feature>
<proteinExistence type="predicted"/>
<gene>
    <name evidence="4" type="ORF">P154DRAFT_528187</name>
</gene>
<sequence length="393" mass="41741">MRFLRPDTPSSSSILLSSLLLASLEFIRPTLAATSCYRPDGSLESNAQFQPCASDLSNPLSNLCCATTGRLSPGSQGTTNDECMPNGLCMNRSKNSEGQVVIKYARGDCTENDWSKGLCNPVCGTSMGYAGATPCDGTANSTRWCCGKSTDCCIPENNLPVYTLAANWGDPVPTGLAISSSSASTSAPASATKANQVPIETQTSSAFKTVYESTSISTSTSTSTSTATPKSQNPANETTSPTASANPQPNTSLSTGAKAGIAIGATLGALILIGLGIFIQKFSKWGRNHRANKTSPEKDLGEDGLKTTGYYAHYNTTAPAVYAEMDGNPEPREMMDEYGVREVKARMWEVPGDGVREIPEPVQDLGRGQLEEAHTPRLRDQEVFTEPYRAARI</sequence>
<dbReference type="OrthoDB" id="5215637at2759"/>
<feature type="region of interest" description="Disordered" evidence="1">
    <location>
        <begin position="218"/>
        <end position="251"/>
    </location>
</feature>
<dbReference type="EMBL" id="ML977766">
    <property type="protein sequence ID" value="KAF1992856.1"/>
    <property type="molecule type" value="Genomic_DNA"/>
</dbReference>
<keyword evidence="2" id="KW-1133">Transmembrane helix</keyword>
<feature type="signal peptide" evidence="3">
    <location>
        <begin position="1"/>
        <end position="32"/>
    </location>
</feature>
<reference evidence="4" key="1">
    <citation type="journal article" date="2020" name="Stud. Mycol.">
        <title>101 Dothideomycetes genomes: a test case for predicting lifestyles and emergence of pathogens.</title>
        <authorList>
            <person name="Haridas S."/>
            <person name="Albert R."/>
            <person name="Binder M."/>
            <person name="Bloem J."/>
            <person name="Labutti K."/>
            <person name="Salamov A."/>
            <person name="Andreopoulos B."/>
            <person name="Baker S."/>
            <person name="Barry K."/>
            <person name="Bills G."/>
            <person name="Bluhm B."/>
            <person name="Cannon C."/>
            <person name="Castanera R."/>
            <person name="Culley D."/>
            <person name="Daum C."/>
            <person name="Ezra D."/>
            <person name="Gonzalez J."/>
            <person name="Henrissat B."/>
            <person name="Kuo A."/>
            <person name="Liang C."/>
            <person name="Lipzen A."/>
            <person name="Lutzoni F."/>
            <person name="Magnuson J."/>
            <person name="Mondo S."/>
            <person name="Nolan M."/>
            <person name="Ohm R."/>
            <person name="Pangilinan J."/>
            <person name="Park H.-J."/>
            <person name="Ramirez L."/>
            <person name="Alfaro M."/>
            <person name="Sun H."/>
            <person name="Tritt A."/>
            <person name="Yoshinaga Y."/>
            <person name="Zwiers L.-H."/>
            <person name="Turgeon B."/>
            <person name="Goodwin S."/>
            <person name="Spatafora J."/>
            <person name="Crous P."/>
            <person name="Grigoriev I."/>
        </authorList>
    </citation>
    <scope>NUCLEOTIDE SEQUENCE</scope>
    <source>
        <strain evidence="4">CBS 123094</strain>
    </source>
</reference>
<keyword evidence="3" id="KW-0732">Signal</keyword>
<dbReference type="Proteomes" id="UP000799779">
    <property type="component" value="Unassembled WGS sequence"/>
</dbReference>
<keyword evidence="2" id="KW-0812">Transmembrane</keyword>
<keyword evidence="2" id="KW-0472">Membrane</keyword>
<feature type="compositionally biased region" description="Polar residues" evidence="1">
    <location>
        <begin position="229"/>
        <end position="251"/>
    </location>
</feature>
<feature type="transmembrane region" description="Helical" evidence="2">
    <location>
        <begin position="259"/>
        <end position="279"/>
    </location>
</feature>
<evidence type="ECO:0000256" key="1">
    <source>
        <dbReference type="SAM" id="MobiDB-lite"/>
    </source>
</evidence>
<evidence type="ECO:0000256" key="2">
    <source>
        <dbReference type="SAM" id="Phobius"/>
    </source>
</evidence>
<protein>
    <recommendedName>
        <fullName evidence="6">Mid2 domain-containing protein</fullName>
    </recommendedName>
</protein>
<keyword evidence="5" id="KW-1185">Reference proteome</keyword>
<evidence type="ECO:0008006" key="6">
    <source>
        <dbReference type="Google" id="ProtNLM"/>
    </source>
</evidence>
<evidence type="ECO:0000256" key="3">
    <source>
        <dbReference type="SAM" id="SignalP"/>
    </source>
</evidence>
<name>A0A6A5W5F4_9PLEO</name>
<evidence type="ECO:0000313" key="5">
    <source>
        <dbReference type="Proteomes" id="UP000799779"/>
    </source>
</evidence>
<evidence type="ECO:0000313" key="4">
    <source>
        <dbReference type="EMBL" id="KAF1992856.1"/>
    </source>
</evidence>